<feature type="region of interest" description="Disordered" evidence="1">
    <location>
        <begin position="1"/>
        <end position="26"/>
    </location>
</feature>
<proteinExistence type="predicted"/>
<protein>
    <submittedName>
        <fullName evidence="2">Uncharacterized protein</fullName>
    </submittedName>
</protein>
<sequence length="174" mass="18802">MTTQRSETSGTAMDAAPTVSRQPDGLGKRVGEVAEITVLLDAKPGGAERFRQNAAKIQEDAFHYEKLVGTVHDFRVTFINNDTQVVGAVTYDGDFKPYMADIFANAGPWFDEMFDGVIEGYPGAGDPGIVDWLAPKIVEADMWYASNPSMTVEDTTKAQKVSEAFNSLLDAAAG</sequence>
<reference evidence="2" key="2">
    <citation type="submission" date="2020-09" db="EMBL/GenBank/DDBJ databases">
        <authorList>
            <person name="Sun Q."/>
            <person name="Ohkuma M."/>
        </authorList>
    </citation>
    <scope>NUCLEOTIDE SEQUENCE</scope>
    <source>
        <strain evidence="2">JCM 4714</strain>
    </source>
</reference>
<accession>A0A918YD26</accession>
<gene>
    <name evidence="2" type="ORF">GCM10010339_07730</name>
</gene>
<dbReference type="AlphaFoldDB" id="A0A918YD26"/>
<comment type="caution">
    <text evidence="2">The sequence shown here is derived from an EMBL/GenBank/DDBJ whole genome shotgun (WGS) entry which is preliminary data.</text>
</comment>
<name>A0A918YD26_9ACTN</name>
<evidence type="ECO:0000313" key="3">
    <source>
        <dbReference type="Proteomes" id="UP000655443"/>
    </source>
</evidence>
<reference evidence="2" key="1">
    <citation type="journal article" date="2014" name="Int. J. Syst. Evol. Microbiol.">
        <title>Complete genome sequence of Corynebacterium casei LMG S-19264T (=DSM 44701T), isolated from a smear-ripened cheese.</title>
        <authorList>
            <consortium name="US DOE Joint Genome Institute (JGI-PGF)"/>
            <person name="Walter F."/>
            <person name="Albersmeier A."/>
            <person name="Kalinowski J."/>
            <person name="Ruckert C."/>
        </authorList>
    </citation>
    <scope>NUCLEOTIDE SEQUENCE</scope>
    <source>
        <strain evidence="2">JCM 4714</strain>
    </source>
</reference>
<dbReference type="Proteomes" id="UP000655443">
    <property type="component" value="Unassembled WGS sequence"/>
</dbReference>
<keyword evidence="3" id="KW-1185">Reference proteome</keyword>
<dbReference type="EMBL" id="BMVG01000001">
    <property type="protein sequence ID" value="GHD98862.1"/>
    <property type="molecule type" value="Genomic_DNA"/>
</dbReference>
<evidence type="ECO:0000256" key="1">
    <source>
        <dbReference type="SAM" id="MobiDB-lite"/>
    </source>
</evidence>
<organism evidence="2 3">
    <name type="scientific">Streptomyces alanosinicus</name>
    <dbReference type="NCBI Taxonomy" id="68171"/>
    <lineage>
        <taxon>Bacteria</taxon>
        <taxon>Bacillati</taxon>
        <taxon>Actinomycetota</taxon>
        <taxon>Actinomycetes</taxon>
        <taxon>Kitasatosporales</taxon>
        <taxon>Streptomycetaceae</taxon>
        <taxon>Streptomyces</taxon>
    </lineage>
</organism>
<feature type="compositionally biased region" description="Polar residues" evidence="1">
    <location>
        <begin position="1"/>
        <end position="11"/>
    </location>
</feature>
<evidence type="ECO:0000313" key="2">
    <source>
        <dbReference type="EMBL" id="GHD98862.1"/>
    </source>
</evidence>